<proteinExistence type="inferred from homology"/>
<dbReference type="PANTHER" id="PTHR42693:SF53">
    <property type="entry name" value="ENDO-4-O-SULFATASE"/>
    <property type="match status" value="1"/>
</dbReference>
<dbReference type="CDD" id="cd16026">
    <property type="entry name" value="GALNS_like"/>
    <property type="match status" value="1"/>
</dbReference>
<evidence type="ECO:0000313" key="7">
    <source>
        <dbReference type="Proteomes" id="UP000319143"/>
    </source>
</evidence>
<dbReference type="Proteomes" id="UP000319143">
    <property type="component" value="Unassembled WGS sequence"/>
</dbReference>
<evidence type="ECO:0000256" key="2">
    <source>
        <dbReference type="ARBA" id="ARBA00022801"/>
    </source>
</evidence>
<feature type="signal peptide" evidence="4">
    <location>
        <begin position="1"/>
        <end position="18"/>
    </location>
</feature>
<keyword evidence="4" id="KW-0732">Signal</keyword>
<keyword evidence="2 6" id="KW-0378">Hydrolase</keyword>
<protein>
    <submittedName>
        <fullName evidence="6">Arylsulfatase</fullName>
        <ecNumber evidence="6">3.1.6.1</ecNumber>
    </submittedName>
</protein>
<comment type="caution">
    <text evidence="6">The sequence shown here is derived from an EMBL/GenBank/DDBJ whole genome shotgun (WGS) entry which is preliminary data.</text>
</comment>
<keyword evidence="7" id="KW-1185">Reference proteome</keyword>
<organism evidence="6 7">
    <name type="scientific">Novipirellula artificiosorum</name>
    <dbReference type="NCBI Taxonomy" id="2528016"/>
    <lineage>
        <taxon>Bacteria</taxon>
        <taxon>Pseudomonadati</taxon>
        <taxon>Planctomycetota</taxon>
        <taxon>Planctomycetia</taxon>
        <taxon>Pirellulales</taxon>
        <taxon>Pirellulaceae</taxon>
        <taxon>Novipirellula</taxon>
    </lineage>
</organism>
<dbReference type="InterPro" id="IPR050738">
    <property type="entry name" value="Sulfatase"/>
</dbReference>
<dbReference type="OrthoDB" id="9783154at2"/>
<feature type="compositionally biased region" description="Polar residues" evidence="3">
    <location>
        <begin position="462"/>
        <end position="472"/>
    </location>
</feature>
<comment type="similarity">
    <text evidence="1">Belongs to the sulfatase family.</text>
</comment>
<feature type="chain" id="PRO_5023038550" evidence="4">
    <location>
        <begin position="19"/>
        <end position="480"/>
    </location>
</feature>
<accession>A0A5C6D9S2</accession>
<dbReference type="Gene3D" id="3.40.720.10">
    <property type="entry name" value="Alkaline Phosphatase, subunit A"/>
    <property type="match status" value="1"/>
</dbReference>
<evidence type="ECO:0000259" key="5">
    <source>
        <dbReference type="Pfam" id="PF00884"/>
    </source>
</evidence>
<sequence precursor="true">MKTINRLILLTVISSVFAGIAQASKPNVIIIFADDQGYQDLGCFGSPDIKTARIDQMAKEGMRFTNFYAQTVCGPSRAALMTGCYPLRVARQADPDSIHPEMHLDEITIAEVLKTQGYTTGAFGKWDLAGHSQTAYKPELLPPHQGFDQYFGTPGSNDKSVNLVRNTKLVEKQADMSTLTRRYTDEAIGFIEKNKDKPFFVYLAHTMPHTKLAVSIDFKGKSAGGFYGDVIEEIDFNVGRVLDKVKELGLDDNTYIIYTSDNGPWHLRGDHGGHAEPLRGAKTSCWEGGLRVPCIMRAPGRIPAGTECDAVTATIDMMPTLAKLAGTAGPTDRAIDGVDISQLMHGKSESLNRNYFYYQHDCLRAVRCGTWKLMLPHTEPEQSSIATKWKNHIAKADAIRIQKVRLYDLDADIGETTDVADKYPQKLAELMQLAQRAQQDVGDHNTFGASARTFGAPRRSLSGEQKTVQVKTSIRDKDKE</sequence>
<dbReference type="Gene3D" id="3.30.1120.10">
    <property type="match status" value="1"/>
</dbReference>
<evidence type="ECO:0000256" key="3">
    <source>
        <dbReference type="SAM" id="MobiDB-lite"/>
    </source>
</evidence>
<dbReference type="PANTHER" id="PTHR42693">
    <property type="entry name" value="ARYLSULFATASE FAMILY MEMBER"/>
    <property type="match status" value="1"/>
</dbReference>
<dbReference type="Pfam" id="PF14707">
    <property type="entry name" value="Sulfatase_C"/>
    <property type="match status" value="1"/>
</dbReference>
<dbReference type="AlphaFoldDB" id="A0A5C6D9S2"/>
<evidence type="ECO:0000256" key="1">
    <source>
        <dbReference type="ARBA" id="ARBA00008779"/>
    </source>
</evidence>
<feature type="region of interest" description="Disordered" evidence="3">
    <location>
        <begin position="453"/>
        <end position="480"/>
    </location>
</feature>
<name>A0A5C6D9S2_9BACT</name>
<reference evidence="6 7" key="1">
    <citation type="submission" date="2019-02" db="EMBL/GenBank/DDBJ databases">
        <title>Deep-cultivation of Planctomycetes and their phenomic and genomic characterization uncovers novel biology.</title>
        <authorList>
            <person name="Wiegand S."/>
            <person name="Jogler M."/>
            <person name="Boedeker C."/>
            <person name="Pinto D."/>
            <person name="Vollmers J."/>
            <person name="Rivas-Marin E."/>
            <person name="Kohn T."/>
            <person name="Peeters S.H."/>
            <person name="Heuer A."/>
            <person name="Rast P."/>
            <person name="Oberbeckmann S."/>
            <person name="Bunk B."/>
            <person name="Jeske O."/>
            <person name="Meyerdierks A."/>
            <person name="Storesund J.E."/>
            <person name="Kallscheuer N."/>
            <person name="Luecker S."/>
            <person name="Lage O.M."/>
            <person name="Pohl T."/>
            <person name="Merkel B.J."/>
            <person name="Hornburger P."/>
            <person name="Mueller R.-W."/>
            <person name="Bruemmer F."/>
            <person name="Labrenz M."/>
            <person name="Spormann A.M."/>
            <person name="Op Den Camp H."/>
            <person name="Overmann J."/>
            <person name="Amann R."/>
            <person name="Jetten M.S.M."/>
            <person name="Mascher T."/>
            <person name="Medema M.H."/>
            <person name="Devos D.P."/>
            <person name="Kaster A.-K."/>
            <person name="Ovreas L."/>
            <person name="Rohde M."/>
            <person name="Galperin M.Y."/>
            <person name="Jogler C."/>
        </authorList>
    </citation>
    <scope>NUCLEOTIDE SEQUENCE [LARGE SCALE GENOMIC DNA]</scope>
    <source>
        <strain evidence="6 7">Poly41</strain>
    </source>
</reference>
<feature type="domain" description="Sulfatase N-terminal" evidence="5">
    <location>
        <begin position="26"/>
        <end position="326"/>
    </location>
</feature>
<evidence type="ECO:0000313" key="6">
    <source>
        <dbReference type="EMBL" id="TWU32544.1"/>
    </source>
</evidence>
<evidence type="ECO:0000256" key="4">
    <source>
        <dbReference type="SAM" id="SignalP"/>
    </source>
</evidence>
<dbReference type="EMBL" id="SJPV01000012">
    <property type="protein sequence ID" value="TWU32544.1"/>
    <property type="molecule type" value="Genomic_DNA"/>
</dbReference>
<dbReference type="InterPro" id="IPR017850">
    <property type="entry name" value="Alkaline_phosphatase_core_sf"/>
</dbReference>
<dbReference type="InterPro" id="IPR000917">
    <property type="entry name" value="Sulfatase_N"/>
</dbReference>
<dbReference type="Pfam" id="PF00884">
    <property type="entry name" value="Sulfatase"/>
    <property type="match status" value="1"/>
</dbReference>
<dbReference type="EC" id="3.1.6.1" evidence="6"/>
<dbReference type="SUPFAM" id="SSF53649">
    <property type="entry name" value="Alkaline phosphatase-like"/>
    <property type="match status" value="1"/>
</dbReference>
<gene>
    <name evidence="6" type="primary">atsA_100</name>
    <name evidence="6" type="ORF">Poly41_55220</name>
</gene>
<dbReference type="GO" id="GO:0004065">
    <property type="term" value="F:arylsulfatase activity"/>
    <property type="evidence" value="ECO:0007669"/>
    <property type="project" value="UniProtKB-EC"/>
</dbReference>